<dbReference type="PANTHER" id="PTHR31969">
    <property type="entry name" value="GEM-LIKE PROTEIN 2"/>
    <property type="match status" value="1"/>
</dbReference>
<evidence type="ECO:0000256" key="1">
    <source>
        <dbReference type="ARBA" id="ARBA00009414"/>
    </source>
</evidence>
<evidence type="ECO:0000259" key="3">
    <source>
        <dbReference type="SMART" id="SM00568"/>
    </source>
</evidence>
<dbReference type="OrthoDB" id="640718at2759"/>
<name>A0A0K9Q0W6_ZOSMR</name>
<feature type="region of interest" description="Disordered" evidence="2">
    <location>
        <begin position="83"/>
        <end position="108"/>
    </location>
</feature>
<dbReference type="InterPro" id="IPR037848">
    <property type="entry name" value="GEM-like"/>
</dbReference>
<dbReference type="EMBL" id="LFYR01000429">
    <property type="protein sequence ID" value="KMZ74085.1"/>
    <property type="molecule type" value="Genomic_DNA"/>
</dbReference>
<dbReference type="STRING" id="29655.A0A0K9Q0W6"/>
<evidence type="ECO:0000313" key="5">
    <source>
        <dbReference type="Proteomes" id="UP000036987"/>
    </source>
</evidence>
<feature type="domain" description="GRAM" evidence="3">
    <location>
        <begin position="167"/>
        <end position="246"/>
    </location>
</feature>
<evidence type="ECO:0000256" key="2">
    <source>
        <dbReference type="SAM" id="MobiDB-lite"/>
    </source>
</evidence>
<dbReference type="OMA" id="DTHEFWF"/>
<organism evidence="4 5">
    <name type="scientific">Zostera marina</name>
    <name type="common">Eelgrass</name>
    <dbReference type="NCBI Taxonomy" id="29655"/>
    <lineage>
        <taxon>Eukaryota</taxon>
        <taxon>Viridiplantae</taxon>
        <taxon>Streptophyta</taxon>
        <taxon>Embryophyta</taxon>
        <taxon>Tracheophyta</taxon>
        <taxon>Spermatophyta</taxon>
        <taxon>Magnoliopsida</taxon>
        <taxon>Liliopsida</taxon>
        <taxon>Zosteraceae</taxon>
        <taxon>Zostera</taxon>
    </lineage>
</organism>
<gene>
    <name evidence="4" type="ORF">ZOSMA_135G00140</name>
</gene>
<dbReference type="SMART" id="SM00568">
    <property type="entry name" value="GRAM"/>
    <property type="match status" value="1"/>
</dbReference>
<dbReference type="InterPro" id="IPR011993">
    <property type="entry name" value="PH-like_dom_sf"/>
</dbReference>
<dbReference type="Gene3D" id="2.30.29.30">
    <property type="entry name" value="Pleckstrin-homology domain (PH domain)/Phosphotyrosine-binding domain (PTB)"/>
    <property type="match status" value="1"/>
</dbReference>
<dbReference type="InterPro" id="IPR004182">
    <property type="entry name" value="GRAM"/>
</dbReference>
<comment type="caution">
    <text evidence="4">The sequence shown here is derived from an EMBL/GenBank/DDBJ whole genome shotgun (WGS) entry which is preliminary data.</text>
</comment>
<dbReference type="Proteomes" id="UP000036987">
    <property type="component" value="Unassembled WGS sequence"/>
</dbReference>
<reference evidence="5" key="1">
    <citation type="journal article" date="2016" name="Nature">
        <title>The genome of the seagrass Zostera marina reveals angiosperm adaptation to the sea.</title>
        <authorList>
            <person name="Olsen J.L."/>
            <person name="Rouze P."/>
            <person name="Verhelst B."/>
            <person name="Lin Y.-C."/>
            <person name="Bayer T."/>
            <person name="Collen J."/>
            <person name="Dattolo E."/>
            <person name="De Paoli E."/>
            <person name="Dittami S."/>
            <person name="Maumus F."/>
            <person name="Michel G."/>
            <person name="Kersting A."/>
            <person name="Lauritano C."/>
            <person name="Lohaus R."/>
            <person name="Toepel M."/>
            <person name="Tonon T."/>
            <person name="Vanneste K."/>
            <person name="Amirebrahimi M."/>
            <person name="Brakel J."/>
            <person name="Bostroem C."/>
            <person name="Chovatia M."/>
            <person name="Grimwood J."/>
            <person name="Jenkins J.W."/>
            <person name="Jueterbock A."/>
            <person name="Mraz A."/>
            <person name="Stam W.T."/>
            <person name="Tice H."/>
            <person name="Bornberg-Bauer E."/>
            <person name="Green P.J."/>
            <person name="Pearson G.A."/>
            <person name="Procaccini G."/>
            <person name="Duarte C.M."/>
            <person name="Schmutz J."/>
            <person name="Reusch T.B.H."/>
            <person name="Van de Peer Y."/>
        </authorList>
    </citation>
    <scope>NUCLEOTIDE SEQUENCE [LARGE SCALE GENOMIC DNA]</scope>
    <source>
        <strain evidence="5">cv. Finnish</strain>
    </source>
</reference>
<protein>
    <submittedName>
        <fullName evidence="4">GLABRA2 expression modulator</fullName>
    </submittedName>
</protein>
<feature type="region of interest" description="Disordered" evidence="2">
    <location>
        <begin position="1"/>
        <end position="56"/>
    </location>
</feature>
<feature type="compositionally biased region" description="Polar residues" evidence="2">
    <location>
        <begin position="92"/>
        <end position="101"/>
    </location>
</feature>
<proteinExistence type="inferred from homology"/>
<dbReference type="AlphaFoldDB" id="A0A0K9Q0W6"/>
<sequence length="290" mass="32228">MDQMEQVPLSPERERKTLPDLPAVASSEGDKDRVVVPPPPSEHQTPLTETEEQVQKKSVRWNEVLIDESKSSPLPAKVGTVLVEEEEERSNPYVTRTSPPQSAGAKLDRVKSVLRRWGKRVGETAKKTEDLAGNTWQHLRTGPSFADAAMGRIAQTSKVIAEGGYEKIFKSTFETSPDEILKKTFACYLSTSAGPVMGVLYLSTAKLGFCSDNPLSYKNGDNETTAYSYYKVVIPINQLRSVNPSVSEGKPVEKYIQVVSVDTHEFWFLGFVNYDGAIKNIQQLHHSNIP</sequence>
<keyword evidence="5" id="KW-1185">Reference proteome</keyword>
<dbReference type="Pfam" id="PF02893">
    <property type="entry name" value="GRAM"/>
    <property type="match status" value="1"/>
</dbReference>
<evidence type="ECO:0000313" key="4">
    <source>
        <dbReference type="EMBL" id="KMZ74085.1"/>
    </source>
</evidence>
<accession>A0A0K9Q0W6</accession>
<comment type="similarity">
    <text evidence="1">Belongs to the GEM family.</text>
</comment>